<accession>A0A7V9ABX5</accession>
<dbReference type="RefSeq" id="WP_194537866.1">
    <property type="nucleotide sequence ID" value="NZ_JACEFB010000006.1"/>
</dbReference>
<dbReference type="Proteomes" id="UP000542342">
    <property type="component" value="Unassembled WGS sequence"/>
</dbReference>
<name>A0A7V9ABX5_9BACT</name>
<organism evidence="1 2">
    <name type="scientific">Thermogemmata fonticola</name>
    <dbReference type="NCBI Taxonomy" id="2755323"/>
    <lineage>
        <taxon>Bacteria</taxon>
        <taxon>Pseudomonadati</taxon>
        <taxon>Planctomycetota</taxon>
        <taxon>Planctomycetia</taxon>
        <taxon>Gemmatales</taxon>
        <taxon>Gemmataceae</taxon>
        <taxon>Thermogemmata</taxon>
    </lineage>
</organism>
<sequence length="57" mass="6691">MKQCEEWYAGGWDSPFRHEELKAEGITHVVAPAAQHLAADYLRVVYRDHAYILYRVE</sequence>
<evidence type="ECO:0000313" key="1">
    <source>
        <dbReference type="EMBL" id="MBA2226419.1"/>
    </source>
</evidence>
<evidence type="ECO:0000313" key="2">
    <source>
        <dbReference type="Proteomes" id="UP000542342"/>
    </source>
</evidence>
<comment type="caution">
    <text evidence="1">The sequence shown here is derived from an EMBL/GenBank/DDBJ whole genome shotgun (WGS) entry which is preliminary data.</text>
</comment>
<gene>
    <name evidence="1" type="ORF">H0921_09635</name>
</gene>
<dbReference type="EMBL" id="JACEFB010000006">
    <property type="protein sequence ID" value="MBA2226419.1"/>
    <property type="molecule type" value="Genomic_DNA"/>
</dbReference>
<keyword evidence="2" id="KW-1185">Reference proteome</keyword>
<protein>
    <submittedName>
        <fullName evidence="1">Uncharacterized protein</fullName>
    </submittedName>
</protein>
<reference evidence="1 2" key="1">
    <citation type="submission" date="2020-07" db="EMBL/GenBank/DDBJ databases">
        <title>Thermogemmata thermophila gen. nov., sp. nov., a novel moderate thermophilic planctomycete from a Kamchatka hot spring.</title>
        <authorList>
            <person name="Elcheninov A.G."/>
            <person name="Podosokorskaya O.A."/>
            <person name="Kovaleva O.L."/>
            <person name="Novikov A."/>
            <person name="Bonch-Osmolovskaya E.A."/>
            <person name="Toshchakov S.V."/>
            <person name="Kublanov I.V."/>
        </authorList>
    </citation>
    <scope>NUCLEOTIDE SEQUENCE [LARGE SCALE GENOMIC DNA]</scope>
    <source>
        <strain evidence="1 2">2918</strain>
    </source>
</reference>
<dbReference type="AlphaFoldDB" id="A0A7V9ABX5"/>
<proteinExistence type="predicted"/>